<dbReference type="Proteomes" id="UP001163321">
    <property type="component" value="Chromosome 1"/>
</dbReference>
<evidence type="ECO:0000313" key="2">
    <source>
        <dbReference type="Proteomes" id="UP001163321"/>
    </source>
</evidence>
<evidence type="ECO:0000313" key="1">
    <source>
        <dbReference type="EMBL" id="KAI9923144.1"/>
    </source>
</evidence>
<gene>
    <name evidence="1" type="ORF">PsorP6_000358</name>
</gene>
<proteinExistence type="predicted"/>
<reference evidence="1 2" key="1">
    <citation type="journal article" date="2022" name="bioRxiv">
        <title>The genome of the oomycete Peronosclerospora sorghi, a cosmopolitan pathogen of maize and sorghum, is inflated with dispersed pseudogenes.</title>
        <authorList>
            <person name="Fletcher K."/>
            <person name="Martin F."/>
            <person name="Isakeit T."/>
            <person name="Cavanaugh K."/>
            <person name="Magill C."/>
            <person name="Michelmore R."/>
        </authorList>
    </citation>
    <scope>NUCLEOTIDE SEQUENCE [LARGE SCALE GENOMIC DNA]</scope>
    <source>
        <strain evidence="1">P6</strain>
    </source>
</reference>
<accession>A0ACC0WWH0</accession>
<protein>
    <submittedName>
        <fullName evidence="1">Uncharacterized protein</fullName>
    </submittedName>
</protein>
<organism evidence="1 2">
    <name type="scientific">Peronosclerospora sorghi</name>
    <dbReference type="NCBI Taxonomy" id="230839"/>
    <lineage>
        <taxon>Eukaryota</taxon>
        <taxon>Sar</taxon>
        <taxon>Stramenopiles</taxon>
        <taxon>Oomycota</taxon>
        <taxon>Peronosporomycetes</taxon>
        <taxon>Peronosporales</taxon>
        <taxon>Peronosporaceae</taxon>
        <taxon>Peronosclerospora</taxon>
    </lineage>
</organism>
<keyword evidence="2" id="KW-1185">Reference proteome</keyword>
<name>A0ACC0WWH0_9STRA</name>
<sequence length="259" mass="29518">MESPLPPSPPTSPRSHRESVDVTVEDMMHPLEERVFQLSQELTQTDASGPALSTDEIITKLNIIAEMLEEVETTFRKERSSPYRRDGKTVAFLVFLATIYANSWGEGAFLESNLSDQSNTRVKAATLSVNSRAIERMLDVDDEMLDRVCAFATDADPALRCYATGLLSVGLRDRSIADTVVNNDTPLKFLKRARMYATKLEKERQQAVRYIQKHVRLTNARVKKSHQYRYPRVNERSKCPTSPQTEIFGHWDAHTRSRK</sequence>
<dbReference type="EMBL" id="CM047580">
    <property type="protein sequence ID" value="KAI9923144.1"/>
    <property type="molecule type" value="Genomic_DNA"/>
</dbReference>
<comment type="caution">
    <text evidence="1">The sequence shown here is derived from an EMBL/GenBank/DDBJ whole genome shotgun (WGS) entry which is preliminary data.</text>
</comment>